<dbReference type="RefSeq" id="WP_211421919.1">
    <property type="nucleotide sequence ID" value="NZ_CP072642.1"/>
</dbReference>
<keyword evidence="1" id="KW-0812">Transmembrane</keyword>
<dbReference type="Proteomes" id="UP000677668">
    <property type="component" value="Chromosome 1"/>
</dbReference>
<organism evidence="2 3">
    <name type="scientific">Chloracidobacterium sp. N</name>
    <dbReference type="NCBI Taxonomy" id="2821540"/>
    <lineage>
        <taxon>Bacteria</taxon>
        <taxon>Pseudomonadati</taxon>
        <taxon>Acidobacteriota</taxon>
        <taxon>Terriglobia</taxon>
        <taxon>Terriglobales</taxon>
        <taxon>Acidobacteriaceae</taxon>
        <taxon>Chloracidobacterium</taxon>
        <taxon>Chloracidobacterium aggregatum</taxon>
    </lineage>
</organism>
<feature type="transmembrane region" description="Helical" evidence="1">
    <location>
        <begin position="266"/>
        <end position="287"/>
    </location>
</feature>
<evidence type="ECO:0000313" key="2">
    <source>
        <dbReference type="EMBL" id="QUV93549.1"/>
    </source>
</evidence>
<feature type="transmembrane region" description="Helical" evidence="1">
    <location>
        <begin position="44"/>
        <end position="67"/>
    </location>
</feature>
<evidence type="ECO:0000313" key="3">
    <source>
        <dbReference type="Proteomes" id="UP000677668"/>
    </source>
</evidence>
<protein>
    <submittedName>
        <fullName evidence="2">ABC transporter permease</fullName>
    </submittedName>
</protein>
<dbReference type="PANTHER" id="PTHR43471:SF3">
    <property type="entry name" value="ABC TRANSPORTER PERMEASE PROTEIN NATB"/>
    <property type="match status" value="1"/>
</dbReference>
<proteinExistence type="predicted"/>
<feature type="transmembrane region" description="Helical" evidence="1">
    <location>
        <begin position="384"/>
        <end position="409"/>
    </location>
</feature>
<dbReference type="EMBL" id="CP072642">
    <property type="protein sequence ID" value="QUV93549.1"/>
    <property type="molecule type" value="Genomic_DNA"/>
</dbReference>
<keyword evidence="3" id="KW-1185">Reference proteome</keyword>
<feature type="transmembrane region" description="Helical" evidence="1">
    <location>
        <begin position="202"/>
        <end position="221"/>
    </location>
</feature>
<feature type="transmembrane region" description="Helical" evidence="1">
    <location>
        <begin position="299"/>
        <end position="327"/>
    </location>
</feature>
<name>A0ABX8AXY6_9BACT</name>
<gene>
    <name evidence="2" type="ORF">J8C05_09245</name>
</gene>
<keyword evidence="1" id="KW-0472">Membrane</keyword>
<feature type="transmembrane region" description="Helical" evidence="1">
    <location>
        <begin position="333"/>
        <end position="353"/>
    </location>
</feature>
<accession>A0ABX8AXY6</accession>
<evidence type="ECO:0000256" key="1">
    <source>
        <dbReference type="SAM" id="Phobius"/>
    </source>
</evidence>
<dbReference type="Pfam" id="PF12679">
    <property type="entry name" value="ABC2_membrane_2"/>
    <property type="match status" value="1"/>
</dbReference>
<sequence length="418" mass="44893">MPNDLPAVSRPPDVSPRPRSRPVWRRLWFIYEKEMRETLRDKRVLFGVFISPLLITPLLLVVIGYFANRKAAEEKAEVLTIAVAGAPAALQEALARTPSLSLLLIEAAQEADALIAQRKARAALIAPPAAEQALASNQTLALELVFDPSNEKSIAAMRRVQDALEEFNRATTGERLKRLNLDTSLVTPTTLTKRSVASDKNIGGLILGALLPYLIVLTAAFGGMTSAFDLGAGEKERGTMETLLVSPATRTEIILGKTLTIMTVSFASALFTIIGLVGSFAIGLSYFAQLTQGKIAISYTAVAVMTLVTLPLTLLTSSLLMILSAFARNQKEAQSYSLPFVMVVILPALLSLFVGDENPLGMSLIPLLNCALAIKQSLAGSLTVGFFGLTLLSSALYAALAIAVCTALFNREEILFRS</sequence>
<keyword evidence="1" id="KW-1133">Transmembrane helix</keyword>
<reference evidence="2 3" key="1">
    <citation type="submission" date="2021-03" db="EMBL/GenBank/DDBJ databases">
        <title>Genomic and phenotypic characterization of Chloracidobacterium isolates provides evidence for multiple species.</title>
        <authorList>
            <person name="Saini M.K."/>
            <person name="Costas A.M.G."/>
            <person name="Tank M."/>
            <person name="Bryant D.A."/>
        </authorList>
    </citation>
    <scope>NUCLEOTIDE SEQUENCE [LARGE SCALE GENOMIC DNA]</scope>
    <source>
        <strain evidence="2 3">N</strain>
    </source>
</reference>
<dbReference type="PANTHER" id="PTHR43471">
    <property type="entry name" value="ABC TRANSPORTER PERMEASE"/>
    <property type="match status" value="1"/>
</dbReference>
<feature type="transmembrane region" description="Helical" evidence="1">
    <location>
        <begin position="360"/>
        <end position="378"/>
    </location>
</feature>